<evidence type="ECO:0000313" key="1">
    <source>
        <dbReference type="EMBL" id="GAG09449.1"/>
    </source>
</evidence>
<protein>
    <submittedName>
        <fullName evidence="1">Uncharacterized protein</fullName>
    </submittedName>
</protein>
<dbReference type="EMBL" id="BARS01020623">
    <property type="protein sequence ID" value="GAG09449.1"/>
    <property type="molecule type" value="Genomic_DNA"/>
</dbReference>
<gene>
    <name evidence="1" type="ORF">S01H1_33225</name>
</gene>
<comment type="caution">
    <text evidence="1">The sequence shown here is derived from an EMBL/GenBank/DDBJ whole genome shotgun (WGS) entry which is preliminary data.</text>
</comment>
<accession>X0UUE2</accession>
<sequence>MSEKKILYTGIGANKTGIHTKQEFLAIMNKEITHKDWNNDRVQWPEQLQFKDWVLPDDFIFFTLQNWIEYAGAEQLTEPPTHPN</sequence>
<proteinExistence type="predicted"/>
<dbReference type="AlphaFoldDB" id="X0UUE2"/>
<name>X0UUE2_9ZZZZ</name>
<organism evidence="1">
    <name type="scientific">marine sediment metagenome</name>
    <dbReference type="NCBI Taxonomy" id="412755"/>
    <lineage>
        <taxon>unclassified sequences</taxon>
        <taxon>metagenomes</taxon>
        <taxon>ecological metagenomes</taxon>
    </lineage>
</organism>
<reference evidence="1" key="1">
    <citation type="journal article" date="2014" name="Front. Microbiol.">
        <title>High frequency of phylogenetically diverse reductive dehalogenase-homologous genes in deep subseafloor sedimentary metagenomes.</title>
        <authorList>
            <person name="Kawai M."/>
            <person name="Futagami T."/>
            <person name="Toyoda A."/>
            <person name="Takaki Y."/>
            <person name="Nishi S."/>
            <person name="Hori S."/>
            <person name="Arai W."/>
            <person name="Tsubouchi T."/>
            <person name="Morono Y."/>
            <person name="Uchiyama I."/>
            <person name="Ito T."/>
            <person name="Fujiyama A."/>
            <person name="Inagaki F."/>
            <person name="Takami H."/>
        </authorList>
    </citation>
    <scope>NUCLEOTIDE SEQUENCE</scope>
    <source>
        <strain evidence="1">Expedition CK06-06</strain>
    </source>
</reference>